<feature type="domain" description="C2H2-type" evidence="8">
    <location>
        <begin position="262"/>
        <end position="290"/>
    </location>
</feature>
<sequence>MDSSPLKASESERFLNTEFVEIKDEPLEPIKEEEHLSEDSDEIPVSATANLANDPVEIGAIDSGGQSERKHLRALRSEPVGSVDLGSAITLNDPKKKHPKNTKVDQDILEFYKRLVCEICDPEKMQAGEPAVEYSNLKDLNRHMRKSHGQEMGHVKCPMCDKKFRSRVKLLEHKDMHLNPDRFRCNQCNQVHQNMEEHVKNKHQERTYCCEDCGKRFPTKSRLTAHIRKMHTAKDVVCDLCQKPFSKYTIKDHKRAVHEASFMCELCPRTFKARLPLEQHLEEHKTGVRPAPTATCNICGTVVRDKYCLSTHIKRLHTDHPPVNCGSCGKEFKSKHNLDVHLANVCTDRSFPCTICGKQFKKKIKLTEHMTTHTRSALYQCQYCPKTFSFETQLYTHRKQAHYEQWLELQRRRKQGERFKAKRIAD</sequence>
<keyword evidence="11" id="KW-1185">Reference proteome</keyword>
<dbReference type="InterPro" id="IPR036236">
    <property type="entry name" value="Znf_C2H2_sf"/>
</dbReference>
<evidence type="ECO:0000256" key="7">
    <source>
        <dbReference type="PROSITE-ProRule" id="PRU00042"/>
    </source>
</evidence>
<evidence type="ECO:0000256" key="2">
    <source>
        <dbReference type="ARBA" id="ARBA00022723"/>
    </source>
</evidence>
<dbReference type="EMBL" id="KE525352">
    <property type="protein sequence ID" value="KFB51738.1"/>
    <property type="molecule type" value="Genomic_DNA"/>
</dbReference>
<dbReference type="EnsemblMetazoa" id="ASIC019829-RA">
    <property type="protein sequence ID" value="ASIC019829-PA"/>
    <property type="gene ID" value="ASIC019829"/>
</dbReference>
<dbReference type="InterPro" id="IPR013087">
    <property type="entry name" value="Znf_C2H2_type"/>
</dbReference>
<dbReference type="PANTHER" id="PTHR24379:SF127">
    <property type="entry name" value="BLOODY FINGERS-RELATED"/>
    <property type="match status" value="1"/>
</dbReference>
<dbReference type="PROSITE" id="PS00028">
    <property type="entry name" value="ZINC_FINGER_C2H2_1"/>
    <property type="match status" value="6"/>
</dbReference>
<evidence type="ECO:0000313" key="11">
    <source>
        <dbReference type="Proteomes" id="UP000030765"/>
    </source>
</evidence>
<dbReference type="Proteomes" id="UP000030765">
    <property type="component" value="Unassembled WGS sequence"/>
</dbReference>
<evidence type="ECO:0000256" key="1">
    <source>
        <dbReference type="ARBA" id="ARBA00004123"/>
    </source>
</evidence>
<dbReference type="EMBL" id="ATLV01024593">
    <property type="status" value="NOT_ANNOTATED_CDS"/>
    <property type="molecule type" value="Genomic_DNA"/>
</dbReference>
<gene>
    <name evidence="9" type="ORF">ZHAS_00019829</name>
</gene>
<dbReference type="AlphaFoldDB" id="A0A084WNE4"/>
<evidence type="ECO:0000259" key="8">
    <source>
        <dbReference type="PROSITE" id="PS50157"/>
    </source>
</evidence>
<evidence type="ECO:0000256" key="4">
    <source>
        <dbReference type="ARBA" id="ARBA00022771"/>
    </source>
</evidence>
<name>A0A084WNE4_ANOSI</name>
<feature type="domain" description="C2H2-type" evidence="8">
    <location>
        <begin position="294"/>
        <end position="322"/>
    </location>
</feature>
<dbReference type="PANTHER" id="PTHR24379">
    <property type="entry name" value="KRAB AND ZINC FINGER DOMAIN-CONTAINING"/>
    <property type="match status" value="1"/>
</dbReference>
<keyword evidence="2" id="KW-0479">Metal-binding</keyword>
<dbReference type="SMART" id="SM00355">
    <property type="entry name" value="ZnF_C2H2"/>
    <property type="match status" value="10"/>
</dbReference>
<comment type="subcellular location">
    <subcellularLocation>
        <location evidence="1">Nucleus</location>
    </subcellularLocation>
</comment>
<feature type="domain" description="C2H2-type" evidence="8">
    <location>
        <begin position="155"/>
        <end position="182"/>
    </location>
</feature>
<feature type="domain" description="C2H2-type" evidence="8">
    <location>
        <begin position="351"/>
        <end position="378"/>
    </location>
</feature>
<keyword evidence="6" id="KW-0539">Nucleus</keyword>
<dbReference type="FunFam" id="3.30.160.60:FF:000100">
    <property type="entry name" value="Zinc finger 45-like"/>
    <property type="match status" value="1"/>
</dbReference>
<reference evidence="10" key="2">
    <citation type="submission" date="2020-05" db="UniProtKB">
        <authorList>
            <consortium name="EnsemblMetazoa"/>
        </authorList>
    </citation>
    <scope>IDENTIFICATION</scope>
</reference>
<accession>A0A084WNE4</accession>
<keyword evidence="4 7" id="KW-0863">Zinc-finger</keyword>
<evidence type="ECO:0000256" key="6">
    <source>
        <dbReference type="ARBA" id="ARBA00023242"/>
    </source>
</evidence>
<dbReference type="GO" id="GO:0008270">
    <property type="term" value="F:zinc ion binding"/>
    <property type="evidence" value="ECO:0007669"/>
    <property type="project" value="UniProtKB-KW"/>
</dbReference>
<dbReference type="GO" id="GO:0005634">
    <property type="term" value="C:nucleus"/>
    <property type="evidence" value="ECO:0007669"/>
    <property type="project" value="UniProtKB-SubCell"/>
</dbReference>
<dbReference type="OrthoDB" id="7742407at2759"/>
<feature type="domain" description="C2H2-type" evidence="8">
    <location>
        <begin position="379"/>
        <end position="402"/>
    </location>
</feature>
<dbReference type="GO" id="GO:0000977">
    <property type="term" value="F:RNA polymerase II transcription regulatory region sequence-specific DNA binding"/>
    <property type="evidence" value="ECO:0007669"/>
    <property type="project" value="TreeGrafter"/>
</dbReference>
<dbReference type="VEuPathDB" id="VectorBase:ASIC019829"/>
<dbReference type="PROSITE" id="PS50157">
    <property type="entry name" value="ZINC_FINGER_C2H2_2"/>
    <property type="match status" value="6"/>
</dbReference>
<dbReference type="Gene3D" id="3.30.160.60">
    <property type="entry name" value="Classic Zinc Finger"/>
    <property type="match status" value="5"/>
</dbReference>
<reference evidence="9 11" key="1">
    <citation type="journal article" date="2014" name="BMC Genomics">
        <title>Genome sequence of Anopheles sinensis provides insight into genetics basis of mosquito competence for malaria parasites.</title>
        <authorList>
            <person name="Zhou D."/>
            <person name="Zhang D."/>
            <person name="Ding G."/>
            <person name="Shi L."/>
            <person name="Hou Q."/>
            <person name="Ye Y."/>
            <person name="Xu Y."/>
            <person name="Zhou H."/>
            <person name="Xiong C."/>
            <person name="Li S."/>
            <person name="Yu J."/>
            <person name="Hong S."/>
            <person name="Yu X."/>
            <person name="Zou P."/>
            <person name="Chen C."/>
            <person name="Chang X."/>
            <person name="Wang W."/>
            <person name="Lv Y."/>
            <person name="Sun Y."/>
            <person name="Ma L."/>
            <person name="Shen B."/>
            <person name="Zhu C."/>
        </authorList>
    </citation>
    <scope>NUCLEOTIDE SEQUENCE [LARGE SCALE GENOMIC DNA]</scope>
</reference>
<keyword evidence="5" id="KW-0862">Zinc</keyword>
<dbReference type="Pfam" id="PF00096">
    <property type="entry name" value="zf-C2H2"/>
    <property type="match status" value="5"/>
</dbReference>
<dbReference type="GO" id="GO:0000981">
    <property type="term" value="F:DNA-binding transcription factor activity, RNA polymerase II-specific"/>
    <property type="evidence" value="ECO:0007669"/>
    <property type="project" value="TreeGrafter"/>
</dbReference>
<dbReference type="OMA" id="AVHESRY"/>
<proteinExistence type="predicted"/>
<evidence type="ECO:0000313" key="10">
    <source>
        <dbReference type="EnsemblMetazoa" id="ASIC019829-PA"/>
    </source>
</evidence>
<keyword evidence="3" id="KW-0677">Repeat</keyword>
<protein>
    <submittedName>
        <fullName evidence="9">AGAP007516-PA-like protein</fullName>
    </submittedName>
</protein>
<evidence type="ECO:0000256" key="5">
    <source>
        <dbReference type="ARBA" id="ARBA00022833"/>
    </source>
</evidence>
<organism evidence="10 11">
    <name type="scientific">Anopheles sinensis</name>
    <name type="common">Mosquito</name>
    <dbReference type="NCBI Taxonomy" id="74873"/>
    <lineage>
        <taxon>Eukaryota</taxon>
        <taxon>Metazoa</taxon>
        <taxon>Ecdysozoa</taxon>
        <taxon>Arthropoda</taxon>
        <taxon>Hexapoda</taxon>
        <taxon>Insecta</taxon>
        <taxon>Pterygota</taxon>
        <taxon>Neoptera</taxon>
        <taxon>Endopterygota</taxon>
        <taxon>Diptera</taxon>
        <taxon>Nematocera</taxon>
        <taxon>Culicoidea</taxon>
        <taxon>Culicidae</taxon>
        <taxon>Anophelinae</taxon>
        <taxon>Anopheles</taxon>
    </lineage>
</organism>
<evidence type="ECO:0000313" key="9">
    <source>
        <dbReference type="EMBL" id="KFB51738.1"/>
    </source>
</evidence>
<dbReference type="FunFam" id="3.30.160.60:FF:000145">
    <property type="entry name" value="Zinc finger protein 574"/>
    <property type="match status" value="1"/>
</dbReference>
<dbReference type="VEuPathDB" id="VectorBase:ASIS006967"/>
<evidence type="ECO:0000256" key="3">
    <source>
        <dbReference type="ARBA" id="ARBA00022737"/>
    </source>
</evidence>
<feature type="domain" description="C2H2-type" evidence="8">
    <location>
        <begin position="208"/>
        <end position="236"/>
    </location>
</feature>
<dbReference type="SUPFAM" id="SSF57667">
    <property type="entry name" value="beta-beta-alpha zinc fingers"/>
    <property type="match status" value="5"/>
</dbReference>
<dbReference type="STRING" id="74873.A0A084WNE4"/>